<dbReference type="Proteomes" id="UP001066276">
    <property type="component" value="Chromosome 5"/>
</dbReference>
<evidence type="ECO:0000313" key="1">
    <source>
        <dbReference type="EMBL" id="KAJ1148575.1"/>
    </source>
</evidence>
<dbReference type="AlphaFoldDB" id="A0AAV7R8Y7"/>
<evidence type="ECO:0000313" key="2">
    <source>
        <dbReference type="Proteomes" id="UP001066276"/>
    </source>
</evidence>
<protein>
    <submittedName>
        <fullName evidence="1">Uncharacterized protein</fullName>
    </submittedName>
</protein>
<keyword evidence="2" id="KW-1185">Reference proteome</keyword>
<proteinExistence type="predicted"/>
<gene>
    <name evidence="1" type="ORF">NDU88_001403</name>
</gene>
<comment type="caution">
    <text evidence="1">The sequence shown here is derived from an EMBL/GenBank/DDBJ whole genome shotgun (WGS) entry which is preliminary data.</text>
</comment>
<accession>A0AAV7R8Y7</accession>
<organism evidence="1 2">
    <name type="scientific">Pleurodeles waltl</name>
    <name type="common">Iberian ribbed newt</name>
    <dbReference type="NCBI Taxonomy" id="8319"/>
    <lineage>
        <taxon>Eukaryota</taxon>
        <taxon>Metazoa</taxon>
        <taxon>Chordata</taxon>
        <taxon>Craniata</taxon>
        <taxon>Vertebrata</taxon>
        <taxon>Euteleostomi</taxon>
        <taxon>Amphibia</taxon>
        <taxon>Batrachia</taxon>
        <taxon>Caudata</taxon>
        <taxon>Salamandroidea</taxon>
        <taxon>Salamandridae</taxon>
        <taxon>Pleurodelinae</taxon>
        <taxon>Pleurodeles</taxon>
    </lineage>
</organism>
<reference evidence="1" key="1">
    <citation type="journal article" date="2022" name="bioRxiv">
        <title>Sequencing and chromosome-scale assembly of the giantPleurodeles waltlgenome.</title>
        <authorList>
            <person name="Brown T."/>
            <person name="Elewa A."/>
            <person name="Iarovenko S."/>
            <person name="Subramanian E."/>
            <person name="Araus A.J."/>
            <person name="Petzold A."/>
            <person name="Susuki M."/>
            <person name="Suzuki K.-i.T."/>
            <person name="Hayashi T."/>
            <person name="Toyoda A."/>
            <person name="Oliveira C."/>
            <person name="Osipova E."/>
            <person name="Leigh N.D."/>
            <person name="Simon A."/>
            <person name="Yun M.H."/>
        </authorList>
    </citation>
    <scope>NUCLEOTIDE SEQUENCE</scope>
    <source>
        <strain evidence="1">20211129_DDA</strain>
        <tissue evidence="1">Liver</tissue>
    </source>
</reference>
<sequence length="162" mass="16922">MAREGALTLYTPSVPSLGVLAHGSGDEWIGRRVPGHRRREQARGRPVGCAGVGLAYRVGDRPPSEGIPDLLVQSDCSSATWTDQIAEVVQPSAGVGLCARAPAEGPGWAHLSALVNGEERGPGDRHWIGCVWAVKKQLEVAGQIVVLPARLGCRFVGGGSDG</sequence>
<dbReference type="EMBL" id="JANPWB010000009">
    <property type="protein sequence ID" value="KAJ1148575.1"/>
    <property type="molecule type" value="Genomic_DNA"/>
</dbReference>
<name>A0AAV7R8Y7_PLEWA</name>